<accession>A0A1S3H6N2</accession>
<dbReference type="PRINTS" id="PR00237">
    <property type="entry name" value="GPCRRHODOPSN"/>
</dbReference>
<dbReference type="PANTHER" id="PTHR45695">
    <property type="entry name" value="LEUCOKININ RECEPTOR-RELATED"/>
    <property type="match status" value="1"/>
</dbReference>
<evidence type="ECO:0000256" key="7">
    <source>
        <dbReference type="ARBA" id="ARBA00023224"/>
    </source>
</evidence>
<feature type="transmembrane region" description="Helical" evidence="9">
    <location>
        <begin position="307"/>
        <end position="327"/>
    </location>
</feature>
<dbReference type="Proteomes" id="UP000085678">
    <property type="component" value="Unplaced"/>
</dbReference>
<evidence type="ECO:0000256" key="5">
    <source>
        <dbReference type="ARBA" id="ARBA00023136"/>
    </source>
</evidence>
<evidence type="ECO:0000313" key="12">
    <source>
        <dbReference type="RefSeq" id="XP_013381658.1"/>
    </source>
</evidence>
<feature type="transmembrane region" description="Helical" evidence="9">
    <location>
        <begin position="44"/>
        <end position="69"/>
    </location>
</feature>
<evidence type="ECO:0000256" key="8">
    <source>
        <dbReference type="SAM" id="MobiDB-lite"/>
    </source>
</evidence>
<dbReference type="SUPFAM" id="SSF81321">
    <property type="entry name" value="Family A G protein-coupled receptor-like"/>
    <property type="match status" value="1"/>
</dbReference>
<gene>
    <name evidence="12 13 14 15 16 17" type="primary">LOC106152577</name>
</gene>
<keyword evidence="3 9" id="KW-1133">Transmembrane helix</keyword>
<protein>
    <submittedName>
        <fullName evidence="12 13">Neuropeptide CCHamide-1 receptor isoform X1</fullName>
    </submittedName>
</protein>
<dbReference type="RefSeq" id="XP_013381663.2">
    <property type="nucleotide sequence ID" value="XM_013526209.2"/>
</dbReference>
<keyword evidence="7" id="KW-0807">Transducer</keyword>
<feature type="compositionally biased region" description="Basic and acidic residues" evidence="8">
    <location>
        <begin position="262"/>
        <end position="276"/>
    </location>
</feature>
<dbReference type="InterPro" id="IPR000276">
    <property type="entry name" value="GPCR_Rhodpsn"/>
</dbReference>
<keyword evidence="6 12" id="KW-0675">Receptor</keyword>
<keyword evidence="11" id="KW-1185">Reference proteome</keyword>
<dbReference type="Pfam" id="PF00001">
    <property type="entry name" value="7tm_1"/>
    <property type="match status" value="1"/>
</dbReference>
<feature type="transmembrane region" description="Helical" evidence="9">
    <location>
        <begin position="81"/>
        <end position="101"/>
    </location>
</feature>
<reference evidence="12 13" key="1">
    <citation type="submission" date="2025-04" db="UniProtKB">
        <authorList>
            <consortium name="RefSeq"/>
        </authorList>
    </citation>
    <scope>IDENTIFICATION</scope>
    <source>
        <tissue evidence="12 13">Gonads</tissue>
    </source>
</reference>
<evidence type="ECO:0000313" key="15">
    <source>
        <dbReference type="RefSeq" id="XP_013381661.2"/>
    </source>
</evidence>
<dbReference type="RefSeq" id="XP_013381662.2">
    <property type="nucleotide sequence ID" value="XM_013526208.2"/>
</dbReference>
<proteinExistence type="predicted"/>
<dbReference type="RefSeq" id="XP_013381661.2">
    <property type="nucleotide sequence ID" value="XM_013526207.2"/>
</dbReference>
<keyword evidence="5 9" id="KW-0472">Membrane</keyword>
<evidence type="ECO:0000256" key="2">
    <source>
        <dbReference type="ARBA" id="ARBA00022692"/>
    </source>
</evidence>
<dbReference type="AlphaFoldDB" id="A0A1S3H6B7"/>
<evidence type="ECO:0000256" key="4">
    <source>
        <dbReference type="ARBA" id="ARBA00023040"/>
    </source>
</evidence>
<dbReference type="InterPro" id="IPR017452">
    <property type="entry name" value="GPCR_Rhodpsn_7TM"/>
</dbReference>
<dbReference type="PROSITE" id="PS50262">
    <property type="entry name" value="G_PROTEIN_RECEP_F1_2"/>
    <property type="match status" value="1"/>
</dbReference>
<dbReference type="Gene3D" id="1.20.1070.10">
    <property type="entry name" value="Rhodopsin 7-helix transmembrane proteins"/>
    <property type="match status" value="1"/>
</dbReference>
<feature type="domain" description="G-protein coupled receptors family 1 profile" evidence="10">
    <location>
        <begin position="60"/>
        <end position="364"/>
    </location>
</feature>
<dbReference type="OrthoDB" id="10049706at2759"/>
<evidence type="ECO:0000313" key="13">
    <source>
        <dbReference type="RefSeq" id="XP_013381659.2"/>
    </source>
</evidence>
<accession>A0A1S3H6B7</accession>
<evidence type="ECO:0000256" key="3">
    <source>
        <dbReference type="ARBA" id="ARBA00022989"/>
    </source>
</evidence>
<evidence type="ECO:0000313" key="16">
    <source>
        <dbReference type="RefSeq" id="XP_013381662.2"/>
    </source>
</evidence>
<keyword evidence="2 9" id="KW-0812">Transmembrane</keyword>
<dbReference type="PANTHER" id="PTHR45695:SF26">
    <property type="entry name" value="NEUROPEPTIDE CCHAMIDE-1 RECEPTOR"/>
    <property type="match status" value="1"/>
</dbReference>
<name>A0A1S3H6B7_LINAN</name>
<feature type="transmembrane region" description="Helical" evidence="9">
    <location>
        <begin position="160"/>
        <end position="178"/>
    </location>
</feature>
<dbReference type="RefSeq" id="XP_013381658.1">
    <property type="nucleotide sequence ID" value="XM_013526204.1"/>
</dbReference>
<dbReference type="RefSeq" id="XP_013381659.2">
    <property type="nucleotide sequence ID" value="XM_013526205.2"/>
</dbReference>
<feature type="transmembrane region" description="Helical" evidence="9">
    <location>
        <begin position="121"/>
        <end position="139"/>
    </location>
</feature>
<keyword evidence="4" id="KW-0297">G-protein coupled receptor</keyword>
<evidence type="ECO:0000313" key="11">
    <source>
        <dbReference type="Proteomes" id="UP000085678"/>
    </source>
</evidence>
<evidence type="ECO:0000259" key="10">
    <source>
        <dbReference type="PROSITE" id="PS50262"/>
    </source>
</evidence>
<evidence type="ECO:0000256" key="6">
    <source>
        <dbReference type="ARBA" id="ARBA00023170"/>
    </source>
</evidence>
<evidence type="ECO:0000313" key="14">
    <source>
        <dbReference type="RefSeq" id="XP_013381660.2"/>
    </source>
</evidence>
<dbReference type="GO" id="GO:0005886">
    <property type="term" value="C:plasma membrane"/>
    <property type="evidence" value="ECO:0007669"/>
    <property type="project" value="TreeGrafter"/>
</dbReference>
<feature type="region of interest" description="Disordered" evidence="8">
    <location>
        <begin position="262"/>
        <end position="299"/>
    </location>
</feature>
<dbReference type="GeneID" id="106152577"/>
<evidence type="ECO:0000256" key="9">
    <source>
        <dbReference type="SAM" id="Phobius"/>
    </source>
</evidence>
<organism evidence="11 14">
    <name type="scientific">Lingula anatina</name>
    <name type="common">Brachiopod</name>
    <name type="synonym">Lingula unguis</name>
    <dbReference type="NCBI Taxonomy" id="7574"/>
    <lineage>
        <taxon>Eukaryota</taxon>
        <taxon>Metazoa</taxon>
        <taxon>Spiralia</taxon>
        <taxon>Lophotrochozoa</taxon>
        <taxon>Brachiopoda</taxon>
        <taxon>Linguliformea</taxon>
        <taxon>Lingulata</taxon>
        <taxon>Lingulida</taxon>
        <taxon>Linguloidea</taxon>
        <taxon>Lingulidae</taxon>
        <taxon>Lingula</taxon>
    </lineage>
</organism>
<sequence>MDYLREEALELYLVGTNKSTALKVRNMTRGSVPLMTYQTNLESLFIPIVMGLLFLLGIIGNITVIYTVARHRSMHSVPNIYIVNIAIGDLLLLVIALPFQATIFTLKEWVFGEITCKISEFLQPVSLGVTAFTLAVLCADRHAAWAGNPRYYLLARTRKLNIVVNTVIVWTVALAMGVPDLVSSYIMHYPINKDLILKVCSVFPPTWGALYPIIHDTVWFSVLLALSSVICWVYLLLISILICSKGYQVAISDDVHYRPELDEKSKSDSKEKDKRKNGSSRRHPKGKRSREERERQKRWTKQRKNSTLVVTVMLVMFIFCCLPRYIFQLWFHFDKQPYNMFWYIMKLVGFCLNFGHAVVNPFVLCALDDRFSEHFKRYWLYGCSSAKKRIALMQQLVNTSESSEADETETTVKTQPDIYEEAKPPNIAPRYQTMKRPAPIYNHYPDDVHFGSTDTYKYPYVQDDVSTFAIYI</sequence>
<evidence type="ECO:0000256" key="1">
    <source>
        <dbReference type="ARBA" id="ARBA00004141"/>
    </source>
</evidence>
<evidence type="ECO:0000313" key="17">
    <source>
        <dbReference type="RefSeq" id="XP_013381663.2"/>
    </source>
</evidence>
<feature type="transmembrane region" description="Helical" evidence="9">
    <location>
        <begin position="218"/>
        <end position="242"/>
    </location>
</feature>
<dbReference type="RefSeq" id="XP_013381660.2">
    <property type="nucleotide sequence ID" value="XM_013526206.2"/>
</dbReference>
<comment type="subcellular location">
    <subcellularLocation>
        <location evidence="1">Membrane</location>
        <topology evidence="1">Multi-pass membrane protein</topology>
    </subcellularLocation>
</comment>
<dbReference type="GO" id="GO:0008188">
    <property type="term" value="F:neuropeptide receptor activity"/>
    <property type="evidence" value="ECO:0007669"/>
    <property type="project" value="TreeGrafter"/>
</dbReference>
<feature type="transmembrane region" description="Helical" evidence="9">
    <location>
        <begin position="347"/>
        <end position="367"/>
    </location>
</feature>
<feature type="compositionally biased region" description="Basic residues" evidence="8">
    <location>
        <begin position="277"/>
        <end position="288"/>
    </location>
</feature>